<keyword evidence="2" id="KW-1185">Reference proteome</keyword>
<name>A0ABQ4N804_9BACL</name>
<comment type="caution">
    <text evidence="1">The sequence shown here is derived from an EMBL/GenBank/DDBJ whole genome shotgun (WGS) entry which is preliminary data.</text>
</comment>
<evidence type="ECO:0000313" key="1">
    <source>
        <dbReference type="EMBL" id="GIQ64036.1"/>
    </source>
</evidence>
<dbReference type="EMBL" id="BOVJ01000078">
    <property type="protein sequence ID" value="GIQ64036.1"/>
    <property type="molecule type" value="Genomic_DNA"/>
</dbReference>
<accession>A0ABQ4N804</accession>
<organism evidence="1 2">
    <name type="scientific">Paenibacillus cisolokensis</name>
    <dbReference type="NCBI Taxonomy" id="1658519"/>
    <lineage>
        <taxon>Bacteria</taxon>
        <taxon>Bacillati</taxon>
        <taxon>Bacillota</taxon>
        <taxon>Bacilli</taxon>
        <taxon>Bacillales</taxon>
        <taxon>Paenibacillaceae</taxon>
        <taxon>Paenibacillus</taxon>
    </lineage>
</organism>
<reference evidence="1 2" key="1">
    <citation type="submission" date="2021-04" db="EMBL/GenBank/DDBJ databases">
        <title>Draft genome sequence of Paenibacillus cisolokensis, LC2-13A.</title>
        <authorList>
            <person name="Uke A."/>
            <person name="Chhe C."/>
            <person name="Baramee S."/>
            <person name="Kosugi A."/>
        </authorList>
    </citation>
    <scope>NUCLEOTIDE SEQUENCE [LARGE SCALE GENOMIC DNA]</scope>
    <source>
        <strain evidence="1 2">LC2-13A</strain>
    </source>
</reference>
<sequence>MDATWTWFREKLSERQIDLSEEQLHQFETYWRLLVEWNEK</sequence>
<evidence type="ECO:0000313" key="2">
    <source>
        <dbReference type="Proteomes" id="UP000680304"/>
    </source>
</evidence>
<gene>
    <name evidence="1" type="ORF">PACILC2_26040</name>
</gene>
<dbReference type="InterPro" id="IPR029063">
    <property type="entry name" value="SAM-dependent_MTases_sf"/>
</dbReference>
<dbReference type="Gene3D" id="3.40.50.150">
    <property type="entry name" value="Vaccinia Virus protein VP39"/>
    <property type="match status" value="1"/>
</dbReference>
<evidence type="ECO:0008006" key="3">
    <source>
        <dbReference type="Google" id="ProtNLM"/>
    </source>
</evidence>
<protein>
    <recommendedName>
        <fullName evidence="3">16S rRNA (Guanine(527)-N(7))-methyltransferase RsmG</fullName>
    </recommendedName>
</protein>
<dbReference type="Proteomes" id="UP000680304">
    <property type="component" value="Unassembled WGS sequence"/>
</dbReference>
<proteinExistence type="predicted"/>